<protein>
    <submittedName>
        <fullName evidence="5">Conjugal transfer protein TrbE</fullName>
    </submittedName>
</protein>
<keyword evidence="2" id="KW-0547">Nucleotide-binding</keyword>
<dbReference type="InterPro" id="IPR018145">
    <property type="entry name" value="CagE_TrbE_VirB_cntrl_dom"/>
</dbReference>
<comment type="caution">
    <text evidence="5">The sequence shown here is derived from an EMBL/GenBank/DDBJ whole genome shotgun (WGS) entry which is preliminary data.</text>
</comment>
<proteinExistence type="inferred from homology"/>
<dbReference type="PANTHER" id="PTHR30121">
    <property type="entry name" value="UNCHARACTERIZED PROTEIN YJGR-RELATED"/>
    <property type="match status" value="1"/>
</dbReference>
<dbReference type="RefSeq" id="WP_310837586.1">
    <property type="nucleotide sequence ID" value="NZ_JAVLSM010000007.1"/>
</dbReference>
<keyword evidence="3" id="KW-0067">ATP-binding</keyword>
<dbReference type="Gene3D" id="3.40.50.300">
    <property type="entry name" value="P-loop containing nucleotide triphosphate hydrolases"/>
    <property type="match status" value="2"/>
</dbReference>
<dbReference type="InterPro" id="IPR043964">
    <property type="entry name" value="P-loop_TraG"/>
</dbReference>
<dbReference type="PANTHER" id="PTHR30121:SF12">
    <property type="entry name" value="TYPE IV SECRETION SYSTEM PROTEIN CAGE"/>
    <property type="match status" value="1"/>
</dbReference>
<dbReference type="Pfam" id="PF19044">
    <property type="entry name" value="P-loop_TraG"/>
    <property type="match status" value="1"/>
</dbReference>
<reference evidence="5" key="1">
    <citation type="submission" date="2023-02" db="EMBL/GenBank/DDBJ databases">
        <title>Description of Herbaspirillum huttiense subsp. nephrolepsisexaltata and Herbaspirillum huttiense subsp. lycopersicon.</title>
        <authorList>
            <person name="Poudel M."/>
            <person name="Sharma A."/>
            <person name="Goss E."/>
            <person name="Tapia J.H."/>
            <person name="Harmon C.M."/>
            <person name="Jones J.B."/>
        </authorList>
    </citation>
    <scope>NUCLEOTIDE SEQUENCE</scope>
    <source>
        <strain evidence="5">NC40101</strain>
    </source>
</reference>
<sequence length="823" mass="90607">MLNLSEYRQRPALLADWLPWAGLVAPGVVLNKDGSFQRTARFRGPDLDSATQGELIATTARLNNALRRFGTGWALFVEAERRPAADYPHSDFPEPLSWLVDEERRATFEESGSHFESVYHLTLQYLPAEESRARAAKLLYENTPTQGVDWRERLSAFVAETDRIYDLLDGVMPEIAWLDDSQTLTYLHATVSTRHYRIGVPEVPFHLDALLADAPLIGGLAPMLGEQHLRVVTVRGFPTATWPGILDDLNRLGFAYRWSTRFLCMDKAEAEKELGRLRRQWFAKRKNVLALLRETIFQQESPLVDTDASNKSADADAALQELGSDQVAFGYVTATVTVFDADGDVANEKLRQVERVIQGRGFVTIPETLNAVEAWLSSVPGNAYANVRQPIVSTLNLAHLMPVSAVWAGPEKNDHLDGPPLIVTRTEGATPFRLVTHIGDVGHTLVAGPTGMGKSVLLATLVMQFRRYPGSRIFAFDMGRSMRATILGLGGEHYDLGADGGGWTDGCAVAFQPLARIDREGYRTWAAEWIEGRLRHEGVAVGPDEKVAIWSALNSLAGAPIEQRTLTGFSVLLQSNALRQALAPYVLGGAHGKLLDADSDRLGLGDVQGFEMEELMHSKAAVLAVLGYLFARFDERFDGAPTLLILDEAWLFLDDPVFAARIRQWLKTLRKKNVSVIFATQSLADIKDSTIAPAIIESCASRIFLPNPQATEPQIRTIYEGFGLNARQIEIVATAQPKRDYYYQSRLGNRLFDLDLGPVTLAFAGASTPQDQRAIDGVLRDAGTPGFAGAWLRHRGLDWAADLLPSAPSAASFLASQPLEVSP</sequence>
<accession>A0AAE4G9E4</accession>
<comment type="similarity">
    <text evidence="1">Belongs to the TrbE/VirB4 family.</text>
</comment>
<evidence type="ECO:0000259" key="4">
    <source>
        <dbReference type="SMART" id="SM00382"/>
    </source>
</evidence>
<dbReference type="SMART" id="SM00382">
    <property type="entry name" value="AAA"/>
    <property type="match status" value="1"/>
</dbReference>
<evidence type="ECO:0000313" key="5">
    <source>
        <dbReference type="EMBL" id="MDT0337707.1"/>
    </source>
</evidence>
<dbReference type="AlphaFoldDB" id="A0AAE4G9E4"/>
<gene>
    <name evidence="5" type="primary">trbE</name>
    <name evidence="5" type="ORF">RJN63_12755</name>
</gene>
<dbReference type="NCBIfam" id="NF010447">
    <property type="entry name" value="PRK13873.1"/>
    <property type="match status" value="1"/>
</dbReference>
<feature type="domain" description="AAA+ ATPase" evidence="4">
    <location>
        <begin position="440"/>
        <end position="711"/>
    </location>
</feature>
<dbReference type="Pfam" id="PF03135">
    <property type="entry name" value="CagE_TrbE_VirB"/>
    <property type="match status" value="1"/>
</dbReference>
<organism evidence="5">
    <name type="scientific">Herbaspirillum huttiense subsp. nephrolepidis</name>
    <dbReference type="NCBI Taxonomy" id="3075126"/>
    <lineage>
        <taxon>Bacteria</taxon>
        <taxon>Pseudomonadati</taxon>
        <taxon>Pseudomonadota</taxon>
        <taxon>Betaproteobacteria</taxon>
        <taxon>Burkholderiales</taxon>
        <taxon>Oxalobacteraceae</taxon>
        <taxon>Herbaspirillum</taxon>
    </lineage>
</organism>
<name>A0AAE4G9E4_9BURK</name>
<dbReference type="InterPro" id="IPR027417">
    <property type="entry name" value="P-loop_NTPase"/>
</dbReference>
<dbReference type="InterPro" id="IPR051162">
    <property type="entry name" value="T4SS_component"/>
</dbReference>
<evidence type="ECO:0000256" key="3">
    <source>
        <dbReference type="ARBA" id="ARBA00022840"/>
    </source>
</evidence>
<dbReference type="SUPFAM" id="SSF52540">
    <property type="entry name" value="P-loop containing nucleoside triphosphate hydrolases"/>
    <property type="match status" value="1"/>
</dbReference>
<dbReference type="CDD" id="cd01127">
    <property type="entry name" value="TrwB_TraG_TraD_VirD4"/>
    <property type="match status" value="1"/>
</dbReference>
<evidence type="ECO:0000256" key="2">
    <source>
        <dbReference type="ARBA" id="ARBA00022741"/>
    </source>
</evidence>
<evidence type="ECO:0000256" key="1">
    <source>
        <dbReference type="ARBA" id="ARBA00006512"/>
    </source>
</evidence>
<dbReference type="EMBL" id="JAVRAA010000005">
    <property type="protein sequence ID" value="MDT0337707.1"/>
    <property type="molecule type" value="Genomic_DNA"/>
</dbReference>
<dbReference type="InterPro" id="IPR003593">
    <property type="entry name" value="AAA+_ATPase"/>
</dbReference>
<dbReference type="GO" id="GO:0005524">
    <property type="term" value="F:ATP binding"/>
    <property type="evidence" value="ECO:0007669"/>
    <property type="project" value="UniProtKB-KW"/>
</dbReference>